<protein>
    <submittedName>
        <fullName evidence="2">Uncharacterized protein</fullName>
    </submittedName>
</protein>
<organism evidence="2 3">
    <name type="scientific">Pseudopithomyces chartarum</name>
    <dbReference type="NCBI Taxonomy" id="1892770"/>
    <lineage>
        <taxon>Eukaryota</taxon>
        <taxon>Fungi</taxon>
        <taxon>Dikarya</taxon>
        <taxon>Ascomycota</taxon>
        <taxon>Pezizomycotina</taxon>
        <taxon>Dothideomycetes</taxon>
        <taxon>Pleosporomycetidae</taxon>
        <taxon>Pleosporales</taxon>
        <taxon>Massarineae</taxon>
        <taxon>Didymosphaeriaceae</taxon>
        <taxon>Pseudopithomyces</taxon>
    </lineage>
</organism>
<feature type="compositionally biased region" description="Low complexity" evidence="1">
    <location>
        <begin position="10"/>
        <end position="21"/>
    </location>
</feature>
<dbReference type="Proteomes" id="UP001280581">
    <property type="component" value="Unassembled WGS sequence"/>
</dbReference>
<comment type="caution">
    <text evidence="2">The sequence shown here is derived from an EMBL/GenBank/DDBJ whole genome shotgun (WGS) entry which is preliminary data.</text>
</comment>
<proteinExistence type="predicted"/>
<sequence>MSQSPESSRNNAGHNANHNAGYRSGYNAGYNAGYKSGYNAGYSAGQNAGQNAGPNAGAGTAPERLFREILPAIKDAETAYLKARDRLQEISLGEQNGAAIDKVKEEESKALEKRKQQRTRLIDSMFWIAESIPGIDLRDDVLFDHLKTIGEILSEEKDCIYSDIRLGSKLRINLMNMTAILNLAVVKELNVDADKGLVGGSSVDGRHGYTAWLKDGDEVVFTSELVESGGSFALLKLAEMFREEIKNQAQGETETQRLRKEQKQKWEQEKAQKQAQEQAQ</sequence>
<feature type="region of interest" description="Disordered" evidence="1">
    <location>
        <begin position="1"/>
        <end position="21"/>
    </location>
</feature>
<feature type="region of interest" description="Disordered" evidence="1">
    <location>
        <begin position="248"/>
        <end position="280"/>
    </location>
</feature>
<dbReference type="EMBL" id="WVTA01000010">
    <property type="protein sequence ID" value="KAK3204029.1"/>
    <property type="molecule type" value="Genomic_DNA"/>
</dbReference>
<evidence type="ECO:0000256" key="1">
    <source>
        <dbReference type="SAM" id="MobiDB-lite"/>
    </source>
</evidence>
<evidence type="ECO:0000313" key="2">
    <source>
        <dbReference type="EMBL" id="KAK3204029.1"/>
    </source>
</evidence>
<feature type="compositionally biased region" description="Basic and acidic residues" evidence="1">
    <location>
        <begin position="254"/>
        <end position="272"/>
    </location>
</feature>
<accession>A0AAN6LUJ8</accession>
<dbReference type="AlphaFoldDB" id="A0AAN6LUJ8"/>
<name>A0AAN6LUJ8_9PLEO</name>
<evidence type="ECO:0000313" key="3">
    <source>
        <dbReference type="Proteomes" id="UP001280581"/>
    </source>
</evidence>
<keyword evidence="3" id="KW-1185">Reference proteome</keyword>
<gene>
    <name evidence="2" type="ORF">GRF29_106g1451312</name>
</gene>
<reference evidence="2 3" key="1">
    <citation type="submission" date="2021-02" db="EMBL/GenBank/DDBJ databases">
        <title>Genome assembly of Pseudopithomyces chartarum.</title>
        <authorList>
            <person name="Jauregui R."/>
            <person name="Singh J."/>
            <person name="Voisey C."/>
        </authorList>
    </citation>
    <scope>NUCLEOTIDE SEQUENCE [LARGE SCALE GENOMIC DNA]</scope>
    <source>
        <strain evidence="2 3">AGR01</strain>
    </source>
</reference>